<dbReference type="InterPro" id="IPR050126">
    <property type="entry name" value="Ap4A_hydrolase"/>
</dbReference>
<sequence>MSYQISQTLFNTNLDIIGDIHGEIKALRSLLTKLGYDQQGNHPEHRKLIFVGDLCDRGPQSVAVIQLVKTLIEHGNAQCVLGNHELNLLINSKREGNGWFFGSPHEDDEKPFQSLPASDTDRVWIIEFLNSLPLVLESDQLRIVHACWDQQSIDTLKQSQMRSLKEIYDYFVQQTERYLQNSDVAQRAQHEKQQYSSQLKNPSATLPLLKNLGQQDLLEQMMNPFKVLTSGAEVLAKEPFFAGGKWRMVDRLAWWDHYQDNIPVVIGHYWRNFNSPDQKHGLFKYIEPLEWFGLNQNVFCVDYSVGKRYLDRHKQRAFSNQLCALRFPENTLLFEDGSTKQITNQCTAIRSRI</sequence>
<reference evidence="2" key="1">
    <citation type="submission" date="2020-06" db="EMBL/GenBank/DDBJ databases">
        <authorList>
            <person name="Dong N."/>
        </authorList>
    </citation>
    <scope>NUCLEOTIDE SEQUENCE</scope>
    <source>
        <strain evidence="2">DF49-4</strain>
    </source>
</reference>
<organism evidence="2 3">
    <name type="scientific">Acinetobacter towneri</name>
    <dbReference type="NCBI Taxonomy" id="202956"/>
    <lineage>
        <taxon>Bacteria</taxon>
        <taxon>Pseudomonadati</taxon>
        <taxon>Pseudomonadota</taxon>
        <taxon>Gammaproteobacteria</taxon>
        <taxon>Moraxellales</taxon>
        <taxon>Moraxellaceae</taxon>
        <taxon>Acinetobacter</taxon>
    </lineage>
</organism>
<gene>
    <name evidence="2" type="ORF">HX110_08950</name>
</gene>
<feature type="domain" description="Calcineurin-like phosphoesterase" evidence="1">
    <location>
        <begin position="15"/>
        <end position="210"/>
    </location>
</feature>
<evidence type="ECO:0000259" key="1">
    <source>
        <dbReference type="Pfam" id="PF00149"/>
    </source>
</evidence>
<dbReference type="SUPFAM" id="SSF56300">
    <property type="entry name" value="Metallo-dependent phosphatases"/>
    <property type="match status" value="1"/>
</dbReference>
<reference evidence="2" key="2">
    <citation type="journal article" date="2022" name="Sci. Total Environ.">
        <title>Prevalence, transmission, and molecular epidemiology of tet(X)-positive bacteria among humans, animals, and environmental niches in China: An epidemiological, and genomic-based study.</title>
        <authorList>
            <person name="Dong N."/>
            <person name="Zeng Y."/>
            <person name="Cai C."/>
            <person name="Sun C."/>
            <person name="Lu J."/>
            <person name="Liu C."/>
            <person name="Zhou H."/>
            <person name="Sun Q."/>
            <person name="Shu L."/>
            <person name="Wang H."/>
            <person name="Wang Y."/>
            <person name="Wang S."/>
            <person name="Wu C."/>
            <person name="Chan E.W."/>
            <person name="Chen G."/>
            <person name="Shen Z."/>
            <person name="Chen S."/>
            <person name="Zhang R."/>
        </authorList>
    </citation>
    <scope>NUCLEOTIDE SEQUENCE</scope>
    <source>
        <strain evidence="2">DF49-4</strain>
    </source>
</reference>
<dbReference type="Gene3D" id="3.60.21.10">
    <property type="match status" value="1"/>
</dbReference>
<name>A0AB35M1F2_9GAMM</name>
<dbReference type="AlphaFoldDB" id="A0AB35M1F2"/>
<protein>
    <submittedName>
        <fullName evidence="2">Metallophosphoesterase</fullName>
    </submittedName>
</protein>
<dbReference type="PANTHER" id="PTHR42850">
    <property type="entry name" value="METALLOPHOSPHOESTERASE"/>
    <property type="match status" value="1"/>
</dbReference>
<dbReference type="EMBL" id="JACANG010000015">
    <property type="protein sequence ID" value="MDM1719264.1"/>
    <property type="molecule type" value="Genomic_DNA"/>
</dbReference>
<dbReference type="InterPro" id="IPR004843">
    <property type="entry name" value="Calcineurin-like_PHP"/>
</dbReference>
<evidence type="ECO:0000313" key="2">
    <source>
        <dbReference type="EMBL" id="MDM1719264.1"/>
    </source>
</evidence>
<dbReference type="InterPro" id="IPR029052">
    <property type="entry name" value="Metallo-depent_PP-like"/>
</dbReference>
<dbReference type="PANTHER" id="PTHR42850:SF7">
    <property type="entry name" value="BIS(5'-NUCLEOSYL)-TETRAPHOSPHATASE PRPE [ASYMMETRICAL]"/>
    <property type="match status" value="1"/>
</dbReference>
<proteinExistence type="predicted"/>
<dbReference type="Proteomes" id="UP001174419">
    <property type="component" value="Unassembled WGS sequence"/>
</dbReference>
<comment type="caution">
    <text evidence="2">The sequence shown here is derived from an EMBL/GenBank/DDBJ whole genome shotgun (WGS) entry which is preliminary data.</text>
</comment>
<accession>A0AB35M1F2</accession>
<dbReference type="GO" id="GO:0005737">
    <property type="term" value="C:cytoplasm"/>
    <property type="evidence" value="ECO:0007669"/>
    <property type="project" value="TreeGrafter"/>
</dbReference>
<evidence type="ECO:0000313" key="3">
    <source>
        <dbReference type="Proteomes" id="UP001174419"/>
    </source>
</evidence>
<dbReference type="Pfam" id="PF00149">
    <property type="entry name" value="Metallophos"/>
    <property type="match status" value="1"/>
</dbReference>
<dbReference type="RefSeq" id="WP_167846309.1">
    <property type="nucleotide sequence ID" value="NZ_CP048014.1"/>
</dbReference>
<dbReference type="GO" id="GO:0016791">
    <property type="term" value="F:phosphatase activity"/>
    <property type="evidence" value="ECO:0007669"/>
    <property type="project" value="TreeGrafter"/>
</dbReference>